<dbReference type="HOGENOM" id="CLU_751649_0_0_9"/>
<dbReference type="KEGG" id="cth:Cthe_3165"/>
<evidence type="ECO:0000256" key="4">
    <source>
        <dbReference type="ARBA" id="ARBA00023110"/>
    </source>
</evidence>
<dbReference type="SUPFAM" id="SSF54534">
    <property type="entry name" value="FKBP-like"/>
    <property type="match status" value="1"/>
</dbReference>
<reference evidence="7 8" key="2">
    <citation type="journal article" date="2013" name="Biotechnol. Biofuels">
        <title>Global transcriptome analysis of Clostridium thermocellum ATCC 27405 during growth on dilute acid pretreated Populus and switchgrass.</title>
        <authorList>
            <person name="Wilson C.M."/>
            <person name="Rodriguez M.Jr."/>
            <person name="Johnson C.M."/>
            <person name="Martin S.L."/>
            <person name="Chu T.M."/>
            <person name="Wolfinger R.D."/>
            <person name="Hauser L.J."/>
            <person name="Land M.L."/>
            <person name="Klingeman D.M."/>
            <person name="Syed M.H."/>
            <person name="Ragauskas A.J."/>
            <person name="Tschaplinski T.J."/>
            <person name="Mielenz J.R."/>
            <person name="Brown S.D."/>
        </authorList>
    </citation>
    <scope>NUCLEOTIDE SEQUENCE [LARGE SCALE GENOMIC DNA]</scope>
    <source>
        <strain evidence="8">ATCC 27405 / DSM 1237 / JCM 9322 / NBRC 103400 / NCIMB 10682 / NRRL B-4536 / VPI 7372</strain>
    </source>
</reference>
<keyword evidence="6" id="KW-0472">Membrane</keyword>
<dbReference type="STRING" id="203119.Cthe_3165"/>
<dbReference type="InterPro" id="IPR046357">
    <property type="entry name" value="PPIase_dom_sf"/>
</dbReference>
<keyword evidence="4" id="KW-0697">Rotamase</keyword>
<keyword evidence="6" id="KW-1133">Transmembrane helix</keyword>
<keyword evidence="5 7" id="KW-0413">Isomerase</keyword>
<evidence type="ECO:0000256" key="1">
    <source>
        <dbReference type="ARBA" id="ARBA00000971"/>
    </source>
</evidence>
<gene>
    <name evidence="7" type="ordered locus">Cthe_3165</name>
</gene>
<evidence type="ECO:0000313" key="8">
    <source>
        <dbReference type="Proteomes" id="UP000002145"/>
    </source>
</evidence>
<dbReference type="EC" id="5.2.1.8" evidence="2"/>
<accession>A3DK81</accession>
<keyword evidence="8" id="KW-1185">Reference proteome</keyword>
<evidence type="ECO:0000256" key="3">
    <source>
        <dbReference type="ARBA" id="ARBA00022729"/>
    </source>
</evidence>
<keyword evidence="6" id="KW-0812">Transmembrane</keyword>
<dbReference type="Gene3D" id="3.10.50.40">
    <property type="match status" value="1"/>
</dbReference>
<evidence type="ECO:0000256" key="5">
    <source>
        <dbReference type="ARBA" id="ARBA00023235"/>
    </source>
</evidence>
<name>A3DK81_ACET2</name>
<dbReference type="EMBL" id="CP000568">
    <property type="protein sequence ID" value="ABN54360.1"/>
    <property type="molecule type" value="Genomic_DNA"/>
</dbReference>
<evidence type="ECO:0000256" key="6">
    <source>
        <dbReference type="SAM" id="Phobius"/>
    </source>
</evidence>
<comment type="catalytic activity">
    <reaction evidence="1">
        <text>[protein]-peptidylproline (omega=180) = [protein]-peptidylproline (omega=0)</text>
        <dbReference type="Rhea" id="RHEA:16237"/>
        <dbReference type="Rhea" id="RHEA-COMP:10747"/>
        <dbReference type="Rhea" id="RHEA-COMP:10748"/>
        <dbReference type="ChEBI" id="CHEBI:83833"/>
        <dbReference type="ChEBI" id="CHEBI:83834"/>
        <dbReference type="EC" id="5.2.1.8"/>
    </reaction>
</comment>
<dbReference type="PANTHER" id="PTHR47245:SF1">
    <property type="entry name" value="FOLDASE PROTEIN PRSA"/>
    <property type="match status" value="1"/>
</dbReference>
<proteinExistence type="predicted"/>
<feature type="transmembrane region" description="Helical" evidence="6">
    <location>
        <begin position="32"/>
        <end position="52"/>
    </location>
</feature>
<dbReference type="InterPro" id="IPR050245">
    <property type="entry name" value="PrsA_foldase"/>
</dbReference>
<sequence>MLWVIRIILQEGLVMMENNAGISKKPVVKVHVILLVAGILVLSAVLAILVAYQAGLIYGDFSELARVNGEPVYVKEYKMKLLSNTTEVINYFSQSYAVETKENFRTDSYSGEAPVEMARKKALDDIVEVKVQQILAKEKGIIESTDYREFLKELENENRQRKDALKSNKVVYGPDNYGEIEYFNYSFDNMVSKLKEKLKENELSIPEEKLESMYNLLKDTRFKLPDDIKIQVISIGFTDEKGIINDDLKSKARVKIEEAKKRIDNGEPFEEVALDYNPKSGVLEYVFTKEKQMAKDISHPELLDEALKLKPGQVSEIIERSTDFVLILCKEKKSTGYLPYKDARKQLLDELIEKDYQEYIDKLVEQADVKINEKLYRRINVN</sequence>
<dbReference type="DNASU" id="4809615"/>
<organism evidence="7 8">
    <name type="scientific">Acetivibrio thermocellus (strain ATCC 27405 / DSM 1237 / JCM 9322 / NBRC 103400 / NCIMB 10682 / NRRL B-4536 / VPI 7372)</name>
    <name type="common">Clostridium thermocellum</name>
    <dbReference type="NCBI Taxonomy" id="203119"/>
    <lineage>
        <taxon>Bacteria</taxon>
        <taxon>Bacillati</taxon>
        <taxon>Bacillota</taxon>
        <taxon>Clostridia</taxon>
        <taxon>Eubacteriales</taxon>
        <taxon>Oscillospiraceae</taxon>
        <taxon>Acetivibrio</taxon>
    </lineage>
</organism>
<evidence type="ECO:0000256" key="2">
    <source>
        <dbReference type="ARBA" id="ARBA00013194"/>
    </source>
</evidence>
<dbReference type="AlphaFoldDB" id="A3DK81"/>
<reference evidence="8" key="1">
    <citation type="submission" date="2007-02" db="EMBL/GenBank/DDBJ databases">
        <title>Complete sequence of Clostridium thermocellum ATCC 27405.</title>
        <authorList>
            <consortium name="US DOE Joint Genome Institute"/>
            <person name="Copeland A."/>
            <person name="Lucas S."/>
            <person name="Lapidus A."/>
            <person name="Barry K."/>
            <person name="Detter J.C."/>
            <person name="Glavina del Rio T."/>
            <person name="Hammon N."/>
            <person name="Israni S."/>
            <person name="Dalin E."/>
            <person name="Tice H."/>
            <person name="Pitluck S."/>
            <person name="Chertkov O."/>
            <person name="Brettin T."/>
            <person name="Bruce D."/>
            <person name="Han C."/>
            <person name="Tapia R."/>
            <person name="Gilna P."/>
            <person name="Schmutz J."/>
            <person name="Larimer F."/>
            <person name="Land M."/>
            <person name="Hauser L."/>
            <person name="Kyrpides N."/>
            <person name="Mikhailova N."/>
            <person name="Wu J.H.D."/>
            <person name="Newcomb M."/>
            <person name="Richardson P."/>
        </authorList>
    </citation>
    <scope>NUCLEOTIDE SEQUENCE [LARGE SCALE GENOMIC DNA]</scope>
    <source>
        <strain evidence="8">ATCC 27405 / DSM 1237 / JCM 9322 / NBRC 103400 / NCIMB 10682 / NRRL B-4536 / VPI 7372</strain>
    </source>
</reference>
<dbReference type="Proteomes" id="UP000002145">
    <property type="component" value="Chromosome"/>
</dbReference>
<dbReference type="PANTHER" id="PTHR47245">
    <property type="entry name" value="PEPTIDYLPROLYL ISOMERASE"/>
    <property type="match status" value="1"/>
</dbReference>
<protein>
    <recommendedName>
        <fullName evidence="2">peptidylprolyl isomerase</fullName>
        <ecNumber evidence="2">5.2.1.8</ecNumber>
    </recommendedName>
</protein>
<dbReference type="eggNOG" id="ENOG5032ZJ3">
    <property type="taxonomic scope" value="Bacteria"/>
</dbReference>
<keyword evidence="3" id="KW-0732">Signal</keyword>
<dbReference type="GO" id="GO:0003755">
    <property type="term" value="F:peptidyl-prolyl cis-trans isomerase activity"/>
    <property type="evidence" value="ECO:0007669"/>
    <property type="project" value="UniProtKB-KW"/>
</dbReference>
<evidence type="ECO:0000313" key="7">
    <source>
        <dbReference type="EMBL" id="ABN54360.1"/>
    </source>
</evidence>